<dbReference type="AlphaFoldDB" id="A0A9W6CYX3"/>
<dbReference type="PROSITE" id="PS51257">
    <property type="entry name" value="PROKAR_LIPOPROTEIN"/>
    <property type="match status" value="1"/>
</dbReference>
<dbReference type="InterPro" id="IPR050490">
    <property type="entry name" value="Bact_solute-bd_prot1"/>
</dbReference>
<proteinExistence type="predicted"/>
<dbReference type="RefSeq" id="WP_281884584.1">
    <property type="nucleotide sequence ID" value="NZ_BSDP01000001.1"/>
</dbReference>
<dbReference type="PANTHER" id="PTHR43649">
    <property type="entry name" value="ARABINOSE-BINDING PROTEIN-RELATED"/>
    <property type="match status" value="1"/>
</dbReference>
<evidence type="ECO:0000313" key="3">
    <source>
        <dbReference type="Proteomes" id="UP001144396"/>
    </source>
</evidence>
<gene>
    <name evidence="2" type="ORF">ARHIZOSPH14_20140</name>
</gene>
<feature type="signal peptide" evidence="1">
    <location>
        <begin position="1"/>
        <end position="19"/>
    </location>
</feature>
<dbReference type="Proteomes" id="UP001144396">
    <property type="component" value="Unassembled WGS sequence"/>
</dbReference>
<dbReference type="Pfam" id="PF13416">
    <property type="entry name" value="SBP_bac_8"/>
    <property type="match status" value="1"/>
</dbReference>
<dbReference type="SUPFAM" id="SSF53850">
    <property type="entry name" value="Periplasmic binding protein-like II"/>
    <property type="match status" value="1"/>
</dbReference>
<dbReference type="PANTHER" id="PTHR43649:SF30">
    <property type="entry name" value="ABC TRANSPORTER SUBSTRATE-BINDING PROTEIN"/>
    <property type="match status" value="1"/>
</dbReference>
<reference evidence="2" key="1">
    <citation type="submission" date="2022-12" db="EMBL/GenBank/DDBJ databases">
        <title>Reference genome sequencing for broad-spectrum identification of bacterial and archaeal isolates by mass spectrometry.</title>
        <authorList>
            <person name="Sekiguchi Y."/>
            <person name="Tourlousse D.M."/>
        </authorList>
    </citation>
    <scope>NUCLEOTIDE SEQUENCE</scope>
    <source>
        <strain evidence="2">14</strain>
    </source>
</reference>
<sequence length="417" mass="43088">MNRLVGAPLAAVGALALLAGCSAGGGGSTQEDGVTTLTFSMWAGSAPETEALETLVGLVEEEYPEIELQLETAPFNDYWTRLAAQASGGTEACILGVQSPRAASIEQLLLPLDDGLLADAGIDLAEFEDAIVEGTQVDGTQLAVPYDLGPWIMYYNAEMFADAGVDEPTADWTVADFEEAAAALTGDGKYGYATNPSLDTATVWALTLGGSQGVAADGTLQMDDPAMVESVEFQQGLVADGSSPQLPATSDTYNALNTFIAGDAAMVVDGPWQIAYVAEQVPFEYGVAVIPAGPNGTSTAVAGSGYGVSASCEYPEEALKAISVLTGPEAQTALAEQGRAFPSRTAEQPAYFQGAFEIAEETLTAASASGEPLRSTVNWTQVNTLFAQYSVSAMNGDMTADEFLGTIQSQTEAGAGQ</sequence>
<organism evidence="2 3">
    <name type="scientific">Agromyces rhizosphaerae</name>
    <dbReference type="NCBI Taxonomy" id="88374"/>
    <lineage>
        <taxon>Bacteria</taxon>
        <taxon>Bacillati</taxon>
        <taxon>Actinomycetota</taxon>
        <taxon>Actinomycetes</taxon>
        <taxon>Micrococcales</taxon>
        <taxon>Microbacteriaceae</taxon>
        <taxon>Agromyces</taxon>
    </lineage>
</organism>
<dbReference type="InterPro" id="IPR006059">
    <property type="entry name" value="SBP"/>
</dbReference>
<evidence type="ECO:0000256" key="1">
    <source>
        <dbReference type="SAM" id="SignalP"/>
    </source>
</evidence>
<name>A0A9W6CYX3_9MICO</name>
<comment type="caution">
    <text evidence="2">The sequence shown here is derived from an EMBL/GenBank/DDBJ whole genome shotgun (WGS) entry which is preliminary data.</text>
</comment>
<dbReference type="CDD" id="cd13585">
    <property type="entry name" value="PBP2_TMBP_like"/>
    <property type="match status" value="1"/>
</dbReference>
<accession>A0A9W6CYX3</accession>
<evidence type="ECO:0000313" key="2">
    <source>
        <dbReference type="EMBL" id="GLI27772.1"/>
    </source>
</evidence>
<keyword evidence="3" id="KW-1185">Reference proteome</keyword>
<protein>
    <submittedName>
        <fullName evidence="2">Sugar ABC transporter substrate-binding protein</fullName>
    </submittedName>
</protein>
<keyword evidence="1" id="KW-0732">Signal</keyword>
<dbReference type="EMBL" id="BSDP01000001">
    <property type="protein sequence ID" value="GLI27772.1"/>
    <property type="molecule type" value="Genomic_DNA"/>
</dbReference>
<dbReference type="Gene3D" id="3.40.190.10">
    <property type="entry name" value="Periplasmic binding protein-like II"/>
    <property type="match status" value="1"/>
</dbReference>
<feature type="chain" id="PRO_5040802335" evidence="1">
    <location>
        <begin position="20"/>
        <end position="417"/>
    </location>
</feature>